<dbReference type="InterPro" id="IPR051617">
    <property type="entry name" value="UNC-93-like_regulator"/>
</dbReference>
<evidence type="ECO:0000313" key="7">
    <source>
        <dbReference type="EMBL" id="RKO90234.1"/>
    </source>
</evidence>
<evidence type="ECO:0000256" key="3">
    <source>
        <dbReference type="ARBA" id="ARBA00022989"/>
    </source>
</evidence>
<feature type="region of interest" description="Disordered" evidence="5">
    <location>
        <begin position="196"/>
        <end position="239"/>
    </location>
</feature>
<evidence type="ECO:0000256" key="5">
    <source>
        <dbReference type="SAM" id="MobiDB-lite"/>
    </source>
</evidence>
<name>A0A4P9WCJ6_9FUNG</name>
<evidence type="ECO:0000313" key="8">
    <source>
        <dbReference type="Proteomes" id="UP000269721"/>
    </source>
</evidence>
<reference evidence="8" key="1">
    <citation type="journal article" date="2018" name="Nat. Microbiol.">
        <title>Leveraging single-cell genomics to expand the fungal tree of life.</title>
        <authorList>
            <person name="Ahrendt S.R."/>
            <person name="Quandt C.A."/>
            <person name="Ciobanu D."/>
            <person name="Clum A."/>
            <person name="Salamov A."/>
            <person name="Andreopoulos B."/>
            <person name="Cheng J.F."/>
            <person name="Woyke T."/>
            <person name="Pelin A."/>
            <person name="Henrissat B."/>
            <person name="Reynolds N.K."/>
            <person name="Benny G.L."/>
            <person name="Smith M.E."/>
            <person name="James T.Y."/>
            <person name="Grigoriev I.V."/>
        </authorList>
    </citation>
    <scope>NUCLEOTIDE SEQUENCE [LARGE SCALE GENOMIC DNA]</scope>
</reference>
<evidence type="ECO:0000256" key="2">
    <source>
        <dbReference type="ARBA" id="ARBA00022692"/>
    </source>
</evidence>
<dbReference type="GO" id="GO:0022857">
    <property type="term" value="F:transmembrane transporter activity"/>
    <property type="evidence" value="ECO:0007669"/>
    <property type="project" value="InterPro"/>
</dbReference>
<feature type="transmembrane region" description="Helical" evidence="6">
    <location>
        <begin position="605"/>
        <end position="622"/>
    </location>
</feature>
<dbReference type="Pfam" id="PF07690">
    <property type="entry name" value="MFS_1"/>
    <property type="match status" value="1"/>
</dbReference>
<proteinExistence type="predicted"/>
<feature type="transmembrane region" description="Helical" evidence="6">
    <location>
        <begin position="281"/>
        <end position="302"/>
    </location>
</feature>
<protein>
    <submittedName>
        <fullName evidence="7">Major facilitator superfamily domain-containing protein</fullName>
    </submittedName>
</protein>
<dbReference type="Gene3D" id="1.20.1250.20">
    <property type="entry name" value="MFS general substrate transporter like domains"/>
    <property type="match status" value="1"/>
</dbReference>
<dbReference type="EMBL" id="KZ995656">
    <property type="protein sequence ID" value="RKO90234.1"/>
    <property type="molecule type" value="Genomic_DNA"/>
</dbReference>
<feature type="transmembrane region" description="Helical" evidence="6">
    <location>
        <begin position="559"/>
        <end position="584"/>
    </location>
</feature>
<comment type="subcellular location">
    <subcellularLocation>
        <location evidence="1">Membrane</location>
        <topology evidence="1">Multi-pass membrane protein</topology>
    </subcellularLocation>
</comment>
<evidence type="ECO:0000256" key="4">
    <source>
        <dbReference type="ARBA" id="ARBA00023136"/>
    </source>
</evidence>
<dbReference type="PANTHER" id="PTHR23294:SF0">
    <property type="entry name" value="UNC93-LIKE PROTEIN MFSD11"/>
    <property type="match status" value="1"/>
</dbReference>
<feature type="region of interest" description="Disordered" evidence="5">
    <location>
        <begin position="85"/>
        <end position="118"/>
    </location>
</feature>
<feature type="transmembrane region" description="Helical" evidence="6">
    <location>
        <begin position="461"/>
        <end position="483"/>
    </location>
</feature>
<evidence type="ECO:0000256" key="6">
    <source>
        <dbReference type="SAM" id="Phobius"/>
    </source>
</evidence>
<feature type="transmembrane region" description="Helical" evidence="6">
    <location>
        <begin position="371"/>
        <end position="395"/>
    </location>
</feature>
<dbReference type="InterPro" id="IPR036259">
    <property type="entry name" value="MFS_trans_sf"/>
</dbReference>
<dbReference type="OrthoDB" id="2153470at2759"/>
<feature type="compositionally biased region" description="Acidic residues" evidence="5">
    <location>
        <begin position="218"/>
        <end position="228"/>
    </location>
</feature>
<feature type="transmembrane region" description="Helical" evidence="6">
    <location>
        <begin position="309"/>
        <end position="333"/>
    </location>
</feature>
<keyword evidence="8" id="KW-1185">Reference proteome</keyword>
<organism evidence="7 8">
    <name type="scientific">Blyttiomyces helicus</name>
    <dbReference type="NCBI Taxonomy" id="388810"/>
    <lineage>
        <taxon>Eukaryota</taxon>
        <taxon>Fungi</taxon>
        <taxon>Fungi incertae sedis</taxon>
        <taxon>Chytridiomycota</taxon>
        <taxon>Chytridiomycota incertae sedis</taxon>
        <taxon>Chytridiomycetes</taxon>
        <taxon>Chytridiomycetes incertae sedis</taxon>
        <taxon>Blyttiomyces</taxon>
    </lineage>
</organism>
<feature type="transmembrane region" description="Helical" evidence="6">
    <location>
        <begin position="339"/>
        <end position="359"/>
    </location>
</feature>
<feature type="transmembrane region" description="Helical" evidence="6">
    <location>
        <begin position="407"/>
        <end position="426"/>
    </location>
</feature>
<evidence type="ECO:0000256" key="1">
    <source>
        <dbReference type="ARBA" id="ARBA00004141"/>
    </source>
</evidence>
<dbReference type="AlphaFoldDB" id="A0A4P9WCJ6"/>
<dbReference type="InterPro" id="IPR011701">
    <property type="entry name" value="MFS"/>
</dbReference>
<dbReference type="Proteomes" id="UP000269721">
    <property type="component" value="Unassembled WGS sequence"/>
</dbReference>
<dbReference type="PANTHER" id="PTHR23294">
    <property type="entry name" value="ET TRANSLATION PRODUCT-RELATED"/>
    <property type="match status" value="1"/>
</dbReference>
<dbReference type="SUPFAM" id="SSF103473">
    <property type="entry name" value="MFS general substrate transporter"/>
    <property type="match status" value="1"/>
</dbReference>
<gene>
    <name evidence="7" type="ORF">BDK51DRAFT_47174</name>
</gene>
<feature type="transmembrane region" description="Helical" evidence="6">
    <location>
        <begin position="634"/>
        <end position="653"/>
    </location>
</feature>
<keyword evidence="4 6" id="KW-0472">Membrane</keyword>
<feature type="transmembrane region" description="Helical" evidence="6">
    <location>
        <begin position="250"/>
        <end position="275"/>
    </location>
</feature>
<keyword evidence="2 6" id="KW-0812">Transmembrane</keyword>
<feature type="transmembrane region" description="Helical" evidence="6">
    <location>
        <begin position="534"/>
        <end position="553"/>
    </location>
</feature>
<sequence>MSGRSITHRGIERDHWTCGWHPIVASAAFGTQRATTPRLLWVVGNNLVRWCVTVVLPGRRSRGRQGLWKDRSGGAEPRAVANLEDQHATAEDGSRTAGREGGIPGEVPVTEEEREGFERGFREMQEESLGGAFKTAWSQASHPLQDQRETSLASLAVARYSFSFFHWGGRTDGTEGAADEEDPGKALAKKKEWWTDATGDRATHPPPQTSSDSTPMDQPEDLNTEGPEDSPLLPSAPPLVPELQSRPGQVALLGTAFLLIFSAFTVITTLTSSVLPKGLGFPALATIYIGLSLSNLVASSVVARLGVKLSLIVGALTYILLDLAYIGCFAVAGHATLQYLILLPAAALLGFGAAILWAAQGAYVKLSSSDANVGFHSGLFFGIFLFNSVLGPIGAAQLYKANIDQSIIFTILTVVACTGVLLLLVLKKEPRDPEAEARRKTSMKGNTLCFFRFIRGRKPMLLVPLFYASGLGQAFMASLPLFIDASRPNSDAEKLYLGATLGICNALVSTSARRAKLYGSIGFGRLGDIFGPRAILVLDTVNLSVAMGVLTFFDVQNRVSLLIPVACALGFSDAILSTQAYTLIAKSFPPRDSVSGFAAFKFHQALASGAALALSSSVLLIPRESAAEVPNMPVWFALSVVAIVAGVGLAWGVEVAGVEDSGEEGERHES</sequence>
<feature type="compositionally biased region" description="Basic and acidic residues" evidence="5">
    <location>
        <begin position="85"/>
        <end position="98"/>
    </location>
</feature>
<accession>A0A4P9WCJ6</accession>
<dbReference type="GO" id="GO:0016020">
    <property type="term" value="C:membrane"/>
    <property type="evidence" value="ECO:0007669"/>
    <property type="project" value="UniProtKB-SubCell"/>
</dbReference>
<keyword evidence="3 6" id="KW-1133">Transmembrane helix</keyword>